<dbReference type="Proteomes" id="UP000838878">
    <property type="component" value="Chromosome 12"/>
</dbReference>
<dbReference type="EMBL" id="OV170232">
    <property type="protein sequence ID" value="CAH0717313.1"/>
    <property type="molecule type" value="Genomic_DNA"/>
</dbReference>
<keyword evidence="2" id="KW-0472">Membrane</keyword>
<feature type="region of interest" description="Disordered" evidence="1">
    <location>
        <begin position="19"/>
        <end position="76"/>
    </location>
</feature>
<name>A0A8J9V790_9NEOP</name>
<dbReference type="OrthoDB" id="7477590at2759"/>
<reference evidence="3" key="1">
    <citation type="submission" date="2021-12" db="EMBL/GenBank/DDBJ databases">
        <authorList>
            <person name="Martin H S."/>
        </authorList>
    </citation>
    <scope>NUCLEOTIDE SEQUENCE</scope>
</reference>
<feature type="non-terminal residue" evidence="3">
    <location>
        <position position="281"/>
    </location>
</feature>
<keyword evidence="2" id="KW-1133">Transmembrane helix</keyword>
<protein>
    <submittedName>
        <fullName evidence="3">Uncharacterized protein</fullName>
    </submittedName>
</protein>
<evidence type="ECO:0000313" key="3">
    <source>
        <dbReference type="EMBL" id="CAH0717313.1"/>
    </source>
</evidence>
<sequence length="281" mass="31047">MQWPSYKNDAKLHILKREAILPTQNNPEEENKKLLVVNSESESKPPVGLSEGGGVNVNPPTNNSLSESPKSQEPTQLLKTSNVTDIKVQNGSVPLNSPKITDTKNITKAAINDTKSPQNITIAATNATTTDSDNLLQINSPGVVKRGLIVFGGFAILAAAYFIFYRKKNNKYDSNSTHNANDANQFRYGVLQSDDRRDNLELARIPLTMESDDDDEDEDLEIFDLEQKKKSLSYVNLQVNDEDIVLNGSKDESKNNLLLDIEDGPSDTLINWSSNGNKSIL</sequence>
<evidence type="ECO:0000256" key="1">
    <source>
        <dbReference type="SAM" id="MobiDB-lite"/>
    </source>
</evidence>
<feature type="compositionally biased region" description="Polar residues" evidence="1">
    <location>
        <begin position="64"/>
        <end position="76"/>
    </location>
</feature>
<keyword evidence="4" id="KW-1185">Reference proteome</keyword>
<dbReference type="AlphaFoldDB" id="A0A8J9V790"/>
<gene>
    <name evidence="3" type="ORF">BINO364_LOCUS3931</name>
</gene>
<feature type="transmembrane region" description="Helical" evidence="2">
    <location>
        <begin position="147"/>
        <end position="165"/>
    </location>
</feature>
<keyword evidence="2" id="KW-0812">Transmembrane</keyword>
<accession>A0A8J9V790</accession>
<proteinExistence type="predicted"/>
<evidence type="ECO:0000256" key="2">
    <source>
        <dbReference type="SAM" id="Phobius"/>
    </source>
</evidence>
<organism evidence="3 4">
    <name type="scientific">Brenthis ino</name>
    <name type="common">lesser marbled fritillary</name>
    <dbReference type="NCBI Taxonomy" id="405034"/>
    <lineage>
        <taxon>Eukaryota</taxon>
        <taxon>Metazoa</taxon>
        <taxon>Ecdysozoa</taxon>
        <taxon>Arthropoda</taxon>
        <taxon>Hexapoda</taxon>
        <taxon>Insecta</taxon>
        <taxon>Pterygota</taxon>
        <taxon>Neoptera</taxon>
        <taxon>Endopterygota</taxon>
        <taxon>Lepidoptera</taxon>
        <taxon>Glossata</taxon>
        <taxon>Ditrysia</taxon>
        <taxon>Papilionoidea</taxon>
        <taxon>Nymphalidae</taxon>
        <taxon>Heliconiinae</taxon>
        <taxon>Argynnini</taxon>
        <taxon>Brenthis</taxon>
    </lineage>
</organism>
<evidence type="ECO:0000313" key="4">
    <source>
        <dbReference type="Proteomes" id="UP000838878"/>
    </source>
</evidence>